<protein>
    <recommendedName>
        <fullName evidence="4">Bulb-type lectin domain-containing protein</fullName>
    </recommendedName>
</protein>
<name>A0ABN3EZQ9_9ACTN</name>
<dbReference type="EMBL" id="BAAATR010000058">
    <property type="protein sequence ID" value="GAA2277545.1"/>
    <property type="molecule type" value="Genomic_DNA"/>
</dbReference>
<keyword evidence="3" id="KW-1185">Reference proteome</keyword>
<dbReference type="Proteomes" id="UP001500305">
    <property type="component" value="Unassembled WGS sequence"/>
</dbReference>
<sequence length="170" mass="17517">MASSQLCASRLRKTVMRAAVVGAAALTVLGLSSAEAMALDPGTTAATFTLAQPDSYAGEIADSTGARLVLQNDGNLVLYTHTGDIDNALWASGTAGKGVTHVDWSRSGYAKLLDSSNNVVCTMGALNPAPGGTVRVQNDGNMVFYGTNGNPTWSTGTYGGQIGNLNYCYT</sequence>
<dbReference type="Gene3D" id="2.90.10.10">
    <property type="entry name" value="Bulb-type lectin domain"/>
    <property type="match status" value="2"/>
</dbReference>
<keyword evidence="1" id="KW-0732">Signal</keyword>
<feature type="chain" id="PRO_5045193527" description="Bulb-type lectin domain-containing protein" evidence="1">
    <location>
        <begin position="39"/>
        <end position="170"/>
    </location>
</feature>
<comment type="caution">
    <text evidence="2">The sequence shown here is derived from an EMBL/GenBank/DDBJ whole genome shotgun (WGS) entry which is preliminary data.</text>
</comment>
<evidence type="ECO:0000313" key="3">
    <source>
        <dbReference type="Proteomes" id="UP001500305"/>
    </source>
</evidence>
<reference evidence="2 3" key="1">
    <citation type="journal article" date="2019" name="Int. J. Syst. Evol. Microbiol.">
        <title>The Global Catalogue of Microorganisms (GCM) 10K type strain sequencing project: providing services to taxonomists for standard genome sequencing and annotation.</title>
        <authorList>
            <consortium name="The Broad Institute Genomics Platform"/>
            <consortium name="The Broad Institute Genome Sequencing Center for Infectious Disease"/>
            <person name="Wu L."/>
            <person name="Ma J."/>
        </authorList>
    </citation>
    <scope>NUCLEOTIDE SEQUENCE [LARGE SCALE GENOMIC DNA]</scope>
    <source>
        <strain evidence="2 3">JCM 7356</strain>
    </source>
</reference>
<dbReference type="SUPFAM" id="SSF51110">
    <property type="entry name" value="alpha-D-mannose-specific plant lectins"/>
    <property type="match status" value="2"/>
</dbReference>
<evidence type="ECO:0000256" key="1">
    <source>
        <dbReference type="SAM" id="SignalP"/>
    </source>
</evidence>
<proteinExistence type="predicted"/>
<feature type="signal peptide" evidence="1">
    <location>
        <begin position="1"/>
        <end position="38"/>
    </location>
</feature>
<organism evidence="2 3">
    <name type="scientific">Kitasatospora cystarginea</name>
    <dbReference type="NCBI Taxonomy" id="58350"/>
    <lineage>
        <taxon>Bacteria</taxon>
        <taxon>Bacillati</taxon>
        <taxon>Actinomycetota</taxon>
        <taxon>Actinomycetes</taxon>
        <taxon>Kitasatosporales</taxon>
        <taxon>Streptomycetaceae</taxon>
        <taxon>Kitasatospora</taxon>
    </lineage>
</organism>
<dbReference type="RefSeq" id="WP_344640988.1">
    <property type="nucleotide sequence ID" value="NZ_BAAATR010000058.1"/>
</dbReference>
<dbReference type="InterPro" id="IPR036426">
    <property type="entry name" value="Bulb-type_lectin_dom_sf"/>
</dbReference>
<evidence type="ECO:0008006" key="4">
    <source>
        <dbReference type="Google" id="ProtNLM"/>
    </source>
</evidence>
<accession>A0ABN3EZQ9</accession>
<gene>
    <name evidence="2" type="ORF">GCM10010430_74290</name>
</gene>
<evidence type="ECO:0000313" key="2">
    <source>
        <dbReference type="EMBL" id="GAA2277545.1"/>
    </source>
</evidence>